<sequence length="299" mass="33289">MIANILIVDDDEFLLSLTGDVLARFDFTVDTAKDGLVAWEKVDENPALYDLILLDRNMPRLDGMGLLQRMRSDSRFEKLPVIMLTAEDAQQDFLEGLATGASYYLSKPVSEDVLNLVVKTALEESRAGRELYALMDQKDNQTDQQNFSYRTLSEARVLALQLAKASGDPGRTLRGYSELLVNAVEHGNLGITYAEKNHLLREDCWCEEIDARLSRAPYAARRVQVALAKTDTAVVVTITDQGAGFNWQSYLEFSDERIFDLNGRGIALSKATSFDRLEYLGCGNCVVASVFFAGSQRSS</sequence>
<dbReference type="RefSeq" id="WP_013292506.1">
    <property type="nucleotide sequence ID" value="NC_014394.1"/>
</dbReference>
<dbReference type="CDD" id="cd17574">
    <property type="entry name" value="REC_OmpR"/>
    <property type="match status" value="1"/>
</dbReference>
<dbReference type="PANTHER" id="PTHR44591:SF3">
    <property type="entry name" value="RESPONSE REGULATORY DOMAIN-CONTAINING PROTEIN"/>
    <property type="match status" value="1"/>
</dbReference>
<dbReference type="PANTHER" id="PTHR44591">
    <property type="entry name" value="STRESS RESPONSE REGULATOR PROTEIN 1"/>
    <property type="match status" value="1"/>
</dbReference>
<proteinExistence type="predicted"/>
<feature type="domain" description="Response regulatory" evidence="3">
    <location>
        <begin position="4"/>
        <end position="122"/>
    </location>
</feature>
<dbReference type="Gene3D" id="3.40.50.2300">
    <property type="match status" value="1"/>
</dbReference>
<dbReference type="eggNOG" id="COG0745">
    <property type="taxonomic scope" value="Bacteria"/>
</dbReference>
<organism evidence="4 5">
    <name type="scientific">Gallionella capsiferriformans (strain ES-2)</name>
    <name type="common">Gallionella ferruginea capsiferriformans (strain ES-2)</name>
    <dbReference type="NCBI Taxonomy" id="395494"/>
    <lineage>
        <taxon>Bacteria</taxon>
        <taxon>Pseudomonadati</taxon>
        <taxon>Pseudomonadota</taxon>
        <taxon>Betaproteobacteria</taxon>
        <taxon>Nitrosomonadales</taxon>
        <taxon>Gallionellaceae</taxon>
        <taxon>Gallionella</taxon>
    </lineage>
</organism>
<dbReference type="KEGG" id="gca:Galf_0520"/>
<evidence type="ECO:0000256" key="2">
    <source>
        <dbReference type="PROSITE-ProRule" id="PRU00169"/>
    </source>
</evidence>
<dbReference type="SUPFAM" id="SSF52172">
    <property type="entry name" value="CheY-like"/>
    <property type="match status" value="1"/>
</dbReference>
<dbReference type="PROSITE" id="PS50110">
    <property type="entry name" value="RESPONSE_REGULATORY"/>
    <property type="match status" value="1"/>
</dbReference>
<dbReference type="eggNOG" id="COG2172">
    <property type="taxonomic scope" value="Bacteria"/>
</dbReference>
<evidence type="ECO:0000313" key="4">
    <source>
        <dbReference type="EMBL" id="ADL54563.1"/>
    </source>
</evidence>
<name>D9SC98_GALCS</name>
<dbReference type="InterPro" id="IPR001789">
    <property type="entry name" value="Sig_transdc_resp-reg_receiver"/>
</dbReference>
<feature type="modified residue" description="4-aspartylphosphate" evidence="2">
    <location>
        <position position="55"/>
    </location>
</feature>
<dbReference type="SUPFAM" id="SSF55874">
    <property type="entry name" value="ATPase domain of HSP90 chaperone/DNA topoisomerase II/histidine kinase"/>
    <property type="match status" value="1"/>
</dbReference>
<dbReference type="AlphaFoldDB" id="D9SC98"/>
<dbReference type="GO" id="GO:0000160">
    <property type="term" value="P:phosphorelay signal transduction system"/>
    <property type="evidence" value="ECO:0007669"/>
    <property type="project" value="InterPro"/>
</dbReference>
<keyword evidence="1 2" id="KW-0597">Phosphoprotein</keyword>
<accession>D9SC98</accession>
<dbReference type="InterPro" id="IPR011006">
    <property type="entry name" value="CheY-like_superfamily"/>
</dbReference>
<gene>
    <name evidence="4" type="ordered locus">Galf_0520</name>
</gene>
<dbReference type="Gene3D" id="3.30.565.10">
    <property type="entry name" value="Histidine kinase-like ATPase, C-terminal domain"/>
    <property type="match status" value="1"/>
</dbReference>
<reference evidence="4 5" key="1">
    <citation type="submission" date="2010-08" db="EMBL/GenBank/DDBJ databases">
        <title>Complete sequence of Gallionella capsiferriformans ES-2.</title>
        <authorList>
            <consortium name="US DOE Joint Genome Institute"/>
            <person name="Lucas S."/>
            <person name="Copeland A."/>
            <person name="Lapidus A."/>
            <person name="Cheng J.-F."/>
            <person name="Bruce D."/>
            <person name="Goodwin L."/>
            <person name="Pitluck S."/>
            <person name="Chertkov O."/>
            <person name="Davenport K.W."/>
            <person name="Detter J.C."/>
            <person name="Han C."/>
            <person name="Tapia R."/>
            <person name="Land M."/>
            <person name="Hauser L."/>
            <person name="Chang Y.-J."/>
            <person name="Jeffries C."/>
            <person name="Kyrpides N."/>
            <person name="Ivanova N."/>
            <person name="Mikhailova N."/>
            <person name="Shelobolina E.S."/>
            <person name="Picardal F."/>
            <person name="Roden E."/>
            <person name="Emerson D."/>
            <person name="Woyke T."/>
        </authorList>
    </citation>
    <scope>NUCLEOTIDE SEQUENCE [LARGE SCALE GENOMIC DNA]</scope>
    <source>
        <strain evidence="4 5">ES-2</strain>
    </source>
</reference>
<keyword evidence="5" id="KW-1185">Reference proteome</keyword>
<evidence type="ECO:0000313" key="5">
    <source>
        <dbReference type="Proteomes" id="UP000001235"/>
    </source>
</evidence>
<evidence type="ECO:0000256" key="1">
    <source>
        <dbReference type="ARBA" id="ARBA00022553"/>
    </source>
</evidence>
<dbReference type="InterPro" id="IPR050595">
    <property type="entry name" value="Bact_response_regulator"/>
</dbReference>
<dbReference type="Proteomes" id="UP000001235">
    <property type="component" value="Chromosome"/>
</dbReference>
<dbReference type="HOGENOM" id="CLU_073056_0_0_4"/>
<dbReference type="Pfam" id="PF00072">
    <property type="entry name" value="Response_reg"/>
    <property type="match status" value="1"/>
</dbReference>
<dbReference type="SMART" id="SM00448">
    <property type="entry name" value="REC"/>
    <property type="match status" value="1"/>
</dbReference>
<dbReference type="EMBL" id="CP002159">
    <property type="protein sequence ID" value="ADL54563.1"/>
    <property type="molecule type" value="Genomic_DNA"/>
</dbReference>
<dbReference type="STRING" id="395494.Galf_0520"/>
<dbReference type="InterPro" id="IPR036890">
    <property type="entry name" value="HATPase_C_sf"/>
</dbReference>
<dbReference type="CDD" id="cd16936">
    <property type="entry name" value="HATPase_RsbW-like"/>
    <property type="match status" value="1"/>
</dbReference>
<evidence type="ECO:0000259" key="3">
    <source>
        <dbReference type="PROSITE" id="PS50110"/>
    </source>
</evidence>
<protein>
    <submittedName>
        <fullName evidence="4">Response regulator receiver protein</fullName>
    </submittedName>
</protein>